<gene>
    <name evidence="1" type="ORF">Acor_61420</name>
</gene>
<sequence length="171" mass="18678">MKSSTAADGGAAYPHLRGTTPQQAVDTFLALLQDRLPMWLRILHDLSHLAGKGRVTDNLLPIAKAGIEYYAEVQATAMPAFVSPTLTVRFRQALRDSELGPQAEIEPLAAYLAAEQALGRIGPEVKPEATARLLLAGCFRHAYYEMFTGADSEPSRDESAEDIVRELRLEA</sequence>
<dbReference type="AlphaFoldDB" id="A0A5M3W5P6"/>
<protein>
    <recommendedName>
        <fullName evidence="3">Transcriptional regulator TetR C-terminal Proteobacteria type domain-containing protein</fullName>
    </recommendedName>
</protein>
<evidence type="ECO:0000313" key="1">
    <source>
        <dbReference type="EMBL" id="GES04076.1"/>
    </source>
</evidence>
<dbReference type="EMBL" id="BLAD01000076">
    <property type="protein sequence ID" value="GES04076.1"/>
    <property type="molecule type" value="Genomic_DNA"/>
</dbReference>
<name>A0A5M3W5P6_9ACTN</name>
<keyword evidence="2" id="KW-1185">Reference proteome</keyword>
<reference evidence="1 2" key="1">
    <citation type="submission" date="2019-10" db="EMBL/GenBank/DDBJ databases">
        <title>Whole genome shotgun sequence of Acrocarpospora corrugata NBRC 13972.</title>
        <authorList>
            <person name="Ichikawa N."/>
            <person name="Kimura A."/>
            <person name="Kitahashi Y."/>
            <person name="Komaki H."/>
            <person name="Oguchi A."/>
        </authorList>
    </citation>
    <scope>NUCLEOTIDE SEQUENCE [LARGE SCALE GENOMIC DNA]</scope>
    <source>
        <strain evidence="1 2">NBRC 13972</strain>
    </source>
</reference>
<dbReference type="Gene3D" id="1.10.357.10">
    <property type="entry name" value="Tetracycline Repressor, domain 2"/>
    <property type="match status" value="1"/>
</dbReference>
<evidence type="ECO:0000313" key="2">
    <source>
        <dbReference type="Proteomes" id="UP000334990"/>
    </source>
</evidence>
<proteinExistence type="predicted"/>
<accession>A0A5M3W5P6</accession>
<organism evidence="1 2">
    <name type="scientific">Acrocarpospora corrugata</name>
    <dbReference type="NCBI Taxonomy" id="35763"/>
    <lineage>
        <taxon>Bacteria</taxon>
        <taxon>Bacillati</taxon>
        <taxon>Actinomycetota</taxon>
        <taxon>Actinomycetes</taxon>
        <taxon>Streptosporangiales</taxon>
        <taxon>Streptosporangiaceae</taxon>
        <taxon>Acrocarpospora</taxon>
    </lineage>
</organism>
<dbReference type="Proteomes" id="UP000334990">
    <property type="component" value="Unassembled WGS sequence"/>
</dbReference>
<comment type="caution">
    <text evidence="1">The sequence shown here is derived from an EMBL/GenBank/DDBJ whole genome shotgun (WGS) entry which is preliminary data.</text>
</comment>
<evidence type="ECO:0008006" key="3">
    <source>
        <dbReference type="Google" id="ProtNLM"/>
    </source>
</evidence>